<organism evidence="1">
    <name type="scientific">viral metagenome</name>
    <dbReference type="NCBI Taxonomy" id="1070528"/>
    <lineage>
        <taxon>unclassified sequences</taxon>
        <taxon>metagenomes</taxon>
        <taxon>organismal metagenomes</taxon>
    </lineage>
</organism>
<sequence>MDFFSTLLLIIIVIQFYKYQDEYKRKEEERIYNICNFLKDKIYKKNKEYVLNKYQQRVTKQYLLNQNIISYSTDFNNYLTTFVSNSSNVYSYYKYNCVK</sequence>
<name>A0A6C0DB15_9ZZZZ</name>
<proteinExistence type="predicted"/>
<protein>
    <submittedName>
        <fullName evidence="1">Uncharacterized protein</fullName>
    </submittedName>
</protein>
<evidence type="ECO:0000313" key="1">
    <source>
        <dbReference type="EMBL" id="QHT13129.1"/>
    </source>
</evidence>
<dbReference type="AlphaFoldDB" id="A0A6C0DB15"/>
<accession>A0A6C0DB15</accession>
<dbReference type="EMBL" id="MN739563">
    <property type="protein sequence ID" value="QHT13129.1"/>
    <property type="molecule type" value="Genomic_DNA"/>
</dbReference>
<reference evidence="1" key="1">
    <citation type="journal article" date="2020" name="Nature">
        <title>Giant virus diversity and host interactions through global metagenomics.</title>
        <authorList>
            <person name="Schulz F."/>
            <person name="Roux S."/>
            <person name="Paez-Espino D."/>
            <person name="Jungbluth S."/>
            <person name="Walsh D.A."/>
            <person name="Denef V.J."/>
            <person name="McMahon K.D."/>
            <person name="Konstantinidis K.T."/>
            <person name="Eloe-Fadrosh E.A."/>
            <person name="Kyrpides N.C."/>
            <person name="Woyke T."/>
        </authorList>
    </citation>
    <scope>NUCLEOTIDE SEQUENCE</scope>
    <source>
        <strain evidence="1">GVMAG-M-3300023174-131</strain>
    </source>
</reference>